<comment type="caution">
    <text evidence="1">The sequence shown here is derived from an EMBL/GenBank/DDBJ whole genome shotgun (WGS) entry which is preliminary data.</text>
</comment>
<dbReference type="GO" id="GO:0016671">
    <property type="term" value="F:oxidoreductase activity, acting on a sulfur group of donors, disulfide as acceptor"/>
    <property type="evidence" value="ECO:0007669"/>
    <property type="project" value="TreeGrafter"/>
</dbReference>
<dbReference type="EMBL" id="MU550518">
    <property type="protein sequence ID" value="KAI5627541.1"/>
    <property type="molecule type" value="Genomic_DNA"/>
</dbReference>
<dbReference type="InterPro" id="IPR036249">
    <property type="entry name" value="Thioredoxin-like_sf"/>
</dbReference>
<gene>
    <name evidence="1" type="ORF">C0J50_12906</name>
</gene>
<sequence length="88" mass="10183">MPDLEILTEHNFEEKLARHRWLISFTFGDKNTAAHEYKKLSARLIDYHIQVGKVNCMSEADLCASLYIQKPCVAVFKGLGIHNFEIHH</sequence>
<evidence type="ECO:0000313" key="1">
    <source>
        <dbReference type="EMBL" id="KAI5627541.1"/>
    </source>
</evidence>
<dbReference type="GO" id="GO:0015035">
    <property type="term" value="F:protein-disulfide reductase activity"/>
    <property type="evidence" value="ECO:0007669"/>
    <property type="project" value="TreeGrafter"/>
</dbReference>
<dbReference type="PANTHER" id="PTHR44340">
    <property type="entry name" value="DNAJ HOMOLOG SUBFAMILY C MEMBER 10"/>
    <property type="match status" value="1"/>
</dbReference>
<feature type="non-terminal residue" evidence="1">
    <location>
        <position position="88"/>
    </location>
</feature>
<dbReference type="AlphaFoldDB" id="A0AAD5B312"/>
<accession>A0AAD5B312</accession>
<dbReference type="InterPro" id="IPR052460">
    <property type="entry name" value="ER_disulfide_reductase"/>
</dbReference>
<organism evidence="1 2">
    <name type="scientific">Silurus asotus</name>
    <name type="common">Amur catfish</name>
    <name type="synonym">Parasilurus asotus</name>
    <dbReference type="NCBI Taxonomy" id="30991"/>
    <lineage>
        <taxon>Eukaryota</taxon>
        <taxon>Metazoa</taxon>
        <taxon>Chordata</taxon>
        <taxon>Craniata</taxon>
        <taxon>Vertebrata</taxon>
        <taxon>Euteleostomi</taxon>
        <taxon>Actinopterygii</taxon>
        <taxon>Neopterygii</taxon>
        <taxon>Teleostei</taxon>
        <taxon>Ostariophysi</taxon>
        <taxon>Siluriformes</taxon>
        <taxon>Siluridae</taxon>
        <taxon>Silurus</taxon>
    </lineage>
</organism>
<dbReference type="Gene3D" id="3.40.30.10">
    <property type="entry name" value="Glutaredoxin"/>
    <property type="match status" value="1"/>
</dbReference>
<dbReference type="GO" id="GO:0036498">
    <property type="term" value="P:IRE1-mediated unfolded protein response"/>
    <property type="evidence" value="ECO:0007669"/>
    <property type="project" value="TreeGrafter"/>
</dbReference>
<protein>
    <submittedName>
        <fullName evidence="1">DnaJ-like subfamily C member 10</fullName>
    </submittedName>
</protein>
<dbReference type="GO" id="GO:0051787">
    <property type="term" value="F:misfolded protein binding"/>
    <property type="evidence" value="ECO:0007669"/>
    <property type="project" value="TreeGrafter"/>
</dbReference>
<proteinExistence type="predicted"/>
<dbReference type="GO" id="GO:0005788">
    <property type="term" value="C:endoplasmic reticulum lumen"/>
    <property type="evidence" value="ECO:0007669"/>
    <property type="project" value="TreeGrafter"/>
</dbReference>
<dbReference type="PANTHER" id="PTHR44340:SF1">
    <property type="entry name" value="DNAJ HOMOLOG SUBFAMILY C MEMBER 10"/>
    <property type="match status" value="1"/>
</dbReference>
<reference evidence="1" key="1">
    <citation type="submission" date="2018-07" db="EMBL/GenBank/DDBJ databases">
        <title>Comparative genomics of catfishes provides insights into carnivory and benthic adaptation.</title>
        <authorList>
            <person name="Zhang Y."/>
            <person name="Wang D."/>
            <person name="Peng Z."/>
            <person name="Zheng S."/>
            <person name="Shao F."/>
            <person name="Tao W."/>
        </authorList>
    </citation>
    <scope>NUCLEOTIDE SEQUENCE</scope>
    <source>
        <strain evidence="1">Chongqing</strain>
    </source>
</reference>
<dbReference type="FunFam" id="3.40.30.10:FF:000135">
    <property type="entry name" value="DnaJ homolog subfamily C member 10"/>
    <property type="match status" value="1"/>
</dbReference>
<dbReference type="SUPFAM" id="SSF52833">
    <property type="entry name" value="Thioredoxin-like"/>
    <property type="match status" value="1"/>
</dbReference>
<name>A0AAD5B312_SILAS</name>
<evidence type="ECO:0000313" key="2">
    <source>
        <dbReference type="Proteomes" id="UP001205998"/>
    </source>
</evidence>
<keyword evidence="2" id="KW-1185">Reference proteome</keyword>
<dbReference type="Proteomes" id="UP001205998">
    <property type="component" value="Unassembled WGS sequence"/>
</dbReference>